<evidence type="ECO:0000313" key="4">
    <source>
        <dbReference type="Proteomes" id="UP000589626"/>
    </source>
</evidence>
<dbReference type="RefSeq" id="WP_183594397.1">
    <property type="nucleotide sequence ID" value="NZ_JACHWR010000003.1"/>
</dbReference>
<organism evidence="3 4">
    <name type="scientific">Nocardioides soli</name>
    <dbReference type="NCBI Taxonomy" id="1036020"/>
    <lineage>
        <taxon>Bacteria</taxon>
        <taxon>Bacillati</taxon>
        <taxon>Actinomycetota</taxon>
        <taxon>Actinomycetes</taxon>
        <taxon>Propionibacteriales</taxon>
        <taxon>Nocardioidaceae</taxon>
        <taxon>Nocardioides</taxon>
    </lineage>
</organism>
<name>A0A7W4VZE8_9ACTN</name>
<dbReference type="Gene3D" id="1.10.10.10">
    <property type="entry name" value="Winged helix-like DNA-binding domain superfamily/Winged helix DNA-binding domain"/>
    <property type="match status" value="1"/>
</dbReference>
<keyword evidence="3" id="KW-0238">DNA-binding</keyword>
<dbReference type="Gene3D" id="1.25.40.10">
    <property type="entry name" value="Tetratricopeptide repeat domain"/>
    <property type="match status" value="1"/>
</dbReference>
<dbReference type="InterPro" id="IPR051677">
    <property type="entry name" value="AfsR-DnrI-RedD_regulator"/>
</dbReference>
<dbReference type="PANTHER" id="PTHR35807">
    <property type="entry name" value="TRANSCRIPTIONAL REGULATOR REDD-RELATED"/>
    <property type="match status" value="1"/>
</dbReference>
<reference evidence="3 4" key="1">
    <citation type="submission" date="2020-08" db="EMBL/GenBank/DDBJ databases">
        <title>Sequencing the genomes of 1000 actinobacteria strains.</title>
        <authorList>
            <person name="Klenk H.-P."/>
        </authorList>
    </citation>
    <scope>NUCLEOTIDE SEQUENCE [LARGE SCALE GENOMIC DNA]</scope>
    <source>
        <strain evidence="3 4">DSM 105498</strain>
    </source>
</reference>
<protein>
    <submittedName>
        <fullName evidence="3">DNA-binding SARP family transcriptional activator</fullName>
    </submittedName>
</protein>
<comment type="caution">
    <text evidence="3">The sequence shown here is derived from an EMBL/GenBank/DDBJ whole genome shotgun (WGS) entry which is preliminary data.</text>
</comment>
<dbReference type="GO" id="GO:0003677">
    <property type="term" value="F:DNA binding"/>
    <property type="evidence" value="ECO:0007669"/>
    <property type="project" value="UniProtKB-KW"/>
</dbReference>
<feature type="compositionally biased region" description="Polar residues" evidence="1">
    <location>
        <begin position="325"/>
        <end position="335"/>
    </location>
</feature>
<dbReference type="SMART" id="SM01043">
    <property type="entry name" value="BTAD"/>
    <property type="match status" value="1"/>
</dbReference>
<evidence type="ECO:0000313" key="3">
    <source>
        <dbReference type="EMBL" id="MBB3044535.1"/>
    </source>
</evidence>
<dbReference type="InterPro" id="IPR005158">
    <property type="entry name" value="BTAD"/>
</dbReference>
<dbReference type="AlphaFoldDB" id="A0A7W4VZE8"/>
<evidence type="ECO:0000259" key="2">
    <source>
        <dbReference type="SMART" id="SM01043"/>
    </source>
</evidence>
<evidence type="ECO:0000256" key="1">
    <source>
        <dbReference type="SAM" id="MobiDB-lite"/>
    </source>
</evidence>
<proteinExistence type="predicted"/>
<dbReference type="Pfam" id="PF03704">
    <property type="entry name" value="BTAD"/>
    <property type="match status" value="1"/>
</dbReference>
<dbReference type="InterPro" id="IPR036388">
    <property type="entry name" value="WH-like_DNA-bd_sf"/>
</dbReference>
<gene>
    <name evidence="3" type="ORF">FHU40_004372</name>
</gene>
<dbReference type="InterPro" id="IPR011990">
    <property type="entry name" value="TPR-like_helical_dom_sf"/>
</dbReference>
<dbReference type="EMBL" id="JACHWR010000003">
    <property type="protein sequence ID" value="MBB3044535.1"/>
    <property type="molecule type" value="Genomic_DNA"/>
</dbReference>
<sequence>MRELQVSMMGTFAIRDATRGPPSAMLGKAQDLLALILLAPQRSVRREHAAESLWPDAGANASKKAMRQALWRIHHATDSAVPESGRLIVTEGEALRVNPERRLWVDVSVLTAAVRVAQTAGPDLADGELAHLGRAADLYRGPLLAGCYGEWCLAPRARIEDGCITLLDTLTRAYERRGSLDASIGWAQRLLDIEPAHELSHRRLMRLHYRNGDRTRALRQFDQCRAVLRQELGVLPSAHTMALGEAIMADRIGDALSPDPVGRDWHGMAVLDAGPEVVVLAVPRAAAHMMVSMTRAVREVTRPAVGSGVATPLAASGGGEAPASTDGSPTGRPTP</sequence>
<feature type="domain" description="Bacterial transcriptional activator" evidence="2">
    <location>
        <begin position="105"/>
        <end position="248"/>
    </location>
</feature>
<dbReference type="SUPFAM" id="SSF48452">
    <property type="entry name" value="TPR-like"/>
    <property type="match status" value="1"/>
</dbReference>
<accession>A0A7W4VZE8</accession>
<feature type="region of interest" description="Disordered" evidence="1">
    <location>
        <begin position="308"/>
        <end position="335"/>
    </location>
</feature>
<keyword evidence="4" id="KW-1185">Reference proteome</keyword>
<dbReference type="Proteomes" id="UP000589626">
    <property type="component" value="Unassembled WGS sequence"/>
</dbReference>